<dbReference type="EMBL" id="BARJ01000021">
    <property type="protein sequence ID" value="GEM18535.1"/>
    <property type="molecule type" value="Genomic_DNA"/>
</dbReference>
<dbReference type="Proteomes" id="UP000484858">
    <property type="component" value="Unassembled WGS sequence"/>
</dbReference>
<protein>
    <submittedName>
        <fullName evidence="2">Uncharacterized protein</fullName>
    </submittedName>
</protein>
<proteinExistence type="predicted"/>
<feature type="region of interest" description="Disordered" evidence="1">
    <location>
        <begin position="1"/>
        <end position="50"/>
    </location>
</feature>
<evidence type="ECO:0000256" key="1">
    <source>
        <dbReference type="SAM" id="MobiDB-lite"/>
    </source>
</evidence>
<evidence type="ECO:0000313" key="2">
    <source>
        <dbReference type="EMBL" id="GEM18535.1"/>
    </source>
</evidence>
<evidence type="ECO:0000313" key="3">
    <source>
        <dbReference type="Proteomes" id="UP000484858"/>
    </source>
</evidence>
<organism evidence="2 3">
    <name type="scientific">Gluconobacter oxydans NBRC 3293</name>
    <dbReference type="NCBI Taxonomy" id="1315969"/>
    <lineage>
        <taxon>Bacteria</taxon>
        <taxon>Pseudomonadati</taxon>
        <taxon>Pseudomonadota</taxon>
        <taxon>Alphaproteobacteria</taxon>
        <taxon>Acetobacterales</taxon>
        <taxon>Acetobacteraceae</taxon>
        <taxon>Gluconobacter</taxon>
    </lineage>
</organism>
<accession>A0A829WTJ7</accession>
<sequence>MEGRWRFPEPILPPAKTGDGTGRQARSVLSKGGRLAADAGSRAALQQTRA</sequence>
<name>A0A829WTJ7_GLUOY</name>
<gene>
    <name evidence="2" type="ORF">NBRC3293_3032</name>
</gene>
<reference evidence="2 3" key="1">
    <citation type="submission" date="2013-04" db="EMBL/GenBank/DDBJ databases">
        <title>Gluconobacter oxydans NBRC 3293 whole genome sequence.</title>
        <authorList>
            <person name="Matsutani M."/>
            <person name="Yakushi T."/>
            <person name="Matsushita K."/>
        </authorList>
    </citation>
    <scope>NUCLEOTIDE SEQUENCE [LARGE SCALE GENOMIC DNA]</scope>
    <source>
        <strain evidence="2 3">NBRC 3293</strain>
    </source>
</reference>
<comment type="caution">
    <text evidence="2">The sequence shown here is derived from an EMBL/GenBank/DDBJ whole genome shotgun (WGS) entry which is preliminary data.</text>
</comment>
<dbReference type="AlphaFoldDB" id="A0A829WTJ7"/>